<reference evidence="1 2" key="1">
    <citation type="journal article" date="2023" name="PLoS ONE">
        <title>Cytospora paraplurivora sp. nov. isolated from orchards with fruit tree decline syndrome in Ontario, Canada.</title>
        <authorList>
            <person name="Ilyukhin E."/>
            <person name="Nguyen H.D.T."/>
            <person name="Castle A.J."/>
            <person name="Ellouze W."/>
        </authorList>
    </citation>
    <scope>NUCLEOTIDE SEQUENCE [LARGE SCALE GENOMIC DNA]</scope>
    <source>
        <strain evidence="1 2">FDS-564</strain>
    </source>
</reference>
<dbReference type="Proteomes" id="UP001320245">
    <property type="component" value="Unassembled WGS sequence"/>
</dbReference>
<sequence>MPRAAVNPGLRLETLASHSDPYIPLISIHSPSRRPIPDPDYPCDTDAVPTEPRPRPSLQIYYTSPLITTTTTPTEELETVARTLETVVLENRFDTSGAGYERLDVYALPVITTDEEAVVHKDGHFATLADADLAVQRCVAHQRAEIAARDANDRKEWYVQRYDVAGGEWSRGIIVVRTPVAEWEWGSKEKTGRGLVLSTVMFDQTEDGPEQVLVLSGSTEGRIHVLIHELRHELNWQHSFVQFLH</sequence>
<organism evidence="1 2">
    <name type="scientific">Cytospora paraplurivora</name>
    <dbReference type="NCBI Taxonomy" id="2898453"/>
    <lineage>
        <taxon>Eukaryota</taxon>
        <taxon>Fungi</taxon>
        <taxon>Dikarya</taxon>
        <taxon>Ascomycota</taxon>
        <taxon>Pezizomycotina</taxon>
        <taxon>Sordariomycetes</taxon>
        <taxon>Sordariomycetidae</taxon>
        <taxon>Diaporthales</taxon>
        <taxon>Cytosporaceae</taxon>
        <taxon>Cytospora</taxon>
    </lineage>
</organism>
<accession>A0AAN9TYQ9</accession>
<proteinExistence type="predicted"/>
<keyword evidence="2" id="KW-1185">Reference proteome</keyword>
<gene>
    <name evidence="1" type="ORF">SLS53_008206</name>
</gene>
<evidence type="ECO:0000313" key="1">
    <source>
        <dbReference type="EMBL" id="KAK7733309.1"/>
    </source>
</evidence>
<comment type="caution">
    <text evidence="1">The sequence shown here is derived from an EMBL/GenBank/DDBJ whole genome shotgun (WGS) entry which is preliminary data.</text>
</comment>
<dbReference type="AlphaFoldDB" id="A0AAN9TYQ9"/>
<dbReference type="EMBL" id="JAJSPL020000047">
    <property type="protein sequence ID" value="KAK7733309.1"/>
    <property type="molecule type" value="Genomic_DNA"/>
</dbReference>
<name>A0AAN9TYQ9_9PEZI</name>
<protein>
    <submittedName>
        <fullName evidence="1">Uncharacterized protein</fullName>
    </submittedName>
</protein>
<evidence type="ECO:0000313" key="2">
    <source>
        <dbReference type="Proteomes" id="UP001320245"/>
    </source>
</evidence>